<feature type="domain" description="GST N-terminal" evidence="1">
    <location>
        <begin position="1"/>
        <end position="78"/>
    </location>
</feature>
<dbReference type="InterPro" id="IPR040079">
    <property type="entry name" value="Glutathione_S-Trfase"/>
</dbReference>
<name>A0A2B8B8H2_9PROT</name>
<dbReference type="PROSITE" id="PS50404">
    <property type="entry name" value="GST_NTER"/>
    <property type="match status" value="1"/>
</dbReference>
<organism evidence="3 4">
    <name type="scientific">Azospirillum palustre</name>
    <dbReference type="NCBI Taxonomy" id="2044885"/>
    <lineage>
        <taxon>Bacteria</taxon>
        <taxon>Pseudomonadati</taxon>
        <taxon>Pseudomonadota</taxon>
        <taxon>Alphaproteobacteria</taxon>
        <taxon>Rhodospirillales</taxon>
        <taxon>Azospirillaceae</taxon>
        <taxon>Azospirillum</taxon>
    </lineage>
</organism>
<dbReference type="Pfam" id="PF13410">
    <property type="entry name" value="GST_C_2"/>
    <property type="match status" value="1"/>
</dbReference>
<evidence type="ECO:0000313" key="4">
    <source>
        <dbReference type="Proteomes" id="UP000225379"/>
    </source>
</evidence>
<dbReference type="PROSITE" id="PS50405">
    <property type="entry name" value="GST_CTER"/>
    <property type="match status" value="1"/>
</dbReference>
<keyword evidence="3" id="KW-0808">Transferase</keyword>
<feature type="domain" description="GST C-terminal" evidence="2">
    <location>
        <begin position="84"/>
        <end position="208"/>
    </location>
</feature>
<dbReference type="SUPFAM" id="SSF47616">
    <property type="entry name" value="GST C-terminal domain-like"/>
    <property type="match status" value="1"/>
</dbReference>
<dbReference type="AlphaFoldDB" id="A0A2B8B8H2"/>
<sequence length="208" mass="22770">MILIGQYDSPFVRRVAIALRLYGMAYEHRPWSVFSDAAEVARFNPLRRVPTLVLADGEVLIESGAILDHLDEVAGPDRALIARQGPERRRSLKLSALATGLADKAVSLVYERVLHKERSDLWIERCTGQIGAVLDVLEADRAAAAGPWWFGDRIGHADIAAGCALRFVGEAHPAVFDRSRWPALAAHSDACEAMAEFKAVVQPFSVTA</sequence>
<dbReference type="InterPro" id="IPR010987">
    <property type="entry name" value="Glutathione-S-Trfase_C-like"/>
</dbReference>
<dbReference type="Pfam" id="PF13417">
    <property type="entry name" value="GST_N_3"/>
    <property type="match status" value="1"/>
</dbReference>
<gene>
    <name evidence="3" type="ORF">CRT60_27735</name>
</gene>
<evidence type="ECO:0000313" key="3">
    <source>
        <dbReference type="EMBL" id="PGH53652.1"/>
    </source>
</evidence>
<accession>A0A2B8B8H2</accession>
<dbReference type="PANTHER" id="PTHR44051">
    <property type="entry name" value="GLUTATHIONE S-TRANSFERASE-RELATED"/>
    <property type="match status" value="1"/>
</dbReference>
<keyword evidence="4" id="KW-1185">Reference proteome</keyword>
<dbReference type="SUPFAM" id="SSF52833">
    <property type="entry name" value="Thioredoxin-like"/>
    <property type="match status" value="1"/>
</dbReference>
<proteinExistence type="predicted"/>
<evidence type="ECO:0000259" key="2">
    <source>
        <dbReference type="PROSITE" id="PS50405"/>
    </source>
</evidence>
<dbReference type="RefSeq" id="WP_098739712.1">
    <property type="nucleotide sequence ID" value="NZ_PDKW01000043.1"/>
</dbReference>
<dbReference type="EMBL" id="PDKW01000043">
    <property type="protein sequence ID" value="PGH53652.1"/>
    <property type="molecule type" value="Genomic_DNA"/>
</dbReference>
<dbReference type="CDD" id="cd03205">
    <property type="entry name" value="GST_C_6"/>
    <property type="match status" value="1"/>
</dbReference>
<dbReference type="GO" id="GO:0016740">
    <property type="term" value="F:transferase activity"/>
    <property type="evidence" value="ECO:0007669"/>
    <property type="project" value="UniProtKB-KW"/>
</dbReference>
<dbReference type="Proteomes" id="UP000225379">
    <property type="component" value="Unassembled WGS sequence"/>
</dbReference>
<dbReference type="Gene3D" id="3.40.30.10">
    <property type="entry name" value="Glutaredoxin"/>
    <property type="match status" value="1"/>
</dbReference>
<dbReference type="CDD" id="cd00570">
    <property type="entry name" value="GST_N_family"/>
    <property type="match status" value="1"/>
</dbReference>
<dbReference type="InterPro" id="IPR004045">
    <property type="entry name" value="Glutathione_S-Trfase_N"/>
</dbReference>
<dbReference type="Gene3D" id="1.20.1050.10">
    <property type="match status" value="1"/>
</dbReference>
<dbReference type="InterPro" id="IPR036282">
    <property type="entry name" value="Glutathione-S-Trfase_C_sf"/>
</dbReference>
<evidence type="ECO:0000259" key="1">
    <source>
        <dbReference type="PROSITE" id="PS50404"/>
    </source>
</evidence>
<dbReference type="InterPro" id="IPR036249">
    <property type="entry name" value="Thioredoxin-like_sf"/>
</dbReference>
<dbReference type="PANTHER" id="PTHR44051:SF8">
    <property type="entry name" value="GLUTATHIONE S-TRANSFERASE GSTA"/>
    <property type="match status" value="1"/>
</dbReference>
<reference evidence="4" key="1">
    <citation type="submission" date="2017-10" db="EMBL/GenBank/DDBJ databases">
        <authorList>
            <person name="Kravchenko I.K."/>
            <person name="Grouzdev D.S."/>
        </authorList>
    </citation>
    <scope>NUCLEOTIDE SEQUENCE [LARGE SCALE GENOMIC DNA]</scope>
    <source>
        <strain evidence="4">B2</strain>
    </source>
</reference>
<protein>
    <submittedName>
        <fullName evidence="3">Glutathione S-transferase</fullName>
    </submittedName>
</protein>
<comment type="caution">
    <text evidence="3">The sequence shown here is derived from an EMBL/GenBank/DDBJ whole genome shotgun (WGS) entry which is preliminary data.</text>
</comment>
<dbReference type="SFLD" id="SFLDS00019">
    <property type="entry name" value="Glutathione_Transferase_(cytos"/>
    <property type="match status" value="1"/>
</dbReference>
<dbReference type="OrthoDB" id="9795329at2"/>